<dbReference type="InterPro" id="IPR038726">
    <property type="entry name" value="PDDEXK_AddAB-type"/>
</dbReference>
<dbReference type="InterPro" id="IPR014153">
    <property type="entry name" value="Ds_break_AddB"/>
</dbReference>
<proteinExistence type="predicted"/>
<reference evidence="2 3" key="1">
    <citation type="submission" date="2015-02" db="EMBL/GenBank/DDBJ databases">
        <title>Genome sequene of Rhodovulum sulfidophilum DSM 2351.</title>
        <authorList>
            <person name="Nagao N."/>
        </authorList>
    </citation>
    <scope>NUCLEOTIDE SEQUENCE [LARGE SCALE GENOMIC DNA]</scope>
    <source>
        <strain evidence="2 3">DSM 2351</strain>
    </source>
</reference>
<keyword evidence="2" id="KW-0269">Exonuclease</keyword>
<dbReference type="Gene3D" id="3.90.320.10">
    <property type="match status" value="1"/>
</dbReference>
<keyword evidence="2" id="KW-0378">Hydrolase</keyword>
<dbReference type="Pfam" id="PF12705">
    <property type="entry name" value="PDDEXK_1"/>
    <property type="match status" value="1"/>
</dbReference>
<dbReference type="AlphaFoldDB" id="A0A0D6B8Q2"/>
<dbReference type="EMBL" id="AP014800">
    <property type="protein sequence ID" value="BAQ71185.1"/>
    <property type="molecule type" value="Genomic_DNA"/>
</dbReference>
<dbReference type="InterPro" id="IPR011604">
    <property type="entry name" value="PDDEXK-like_dom_sf"/>
</dbReference>
<dbReference type="eggNOG" id="COG3893">
    <property type="taxonomic scope" value="Bacteria"/>
</dbReference>
<evidence type="ECO:0000259" key="1">
    <source>
        <dbReference type="Pfam" id="PF12705"/>
    </source>
</evidence>
<protein>
    <submittedName>
        <fullName evidence="2">RecB family exonuclease-like protein</fullName>
    </submittedName>
</protein>
<gene>
    <name evidence="2" type="ORF">NHU_04062</name>
</gene>
<dbReference type="GO" id="GO:0004527">
    <property type="term" value="F:exonuclease activity"/>
    <property type="evidence" value="ECO:0007669"/>
    <property type="project" value="UniProtKB-KW"/>
</dbReference>
<evidence type="ECO:0000313" key="2">
    <source>
        <dbReference type="EMBL" id="BAQ71185.1"/>
    </source>
</evidence>
<sequence>MFEDPAPHLFGLPPGADFPRELLIGLEQRLSGAPPEAWTEVEIWVNTERMRRRIVDLFQAGPPRLLPRIRLVTDLARHPILADLPAPVSPLRRRLELGQLVRALLDRSPDLAARSSAFDLADSLAALMDEMQAEGVPPRALHDLDVGNLSAHWARARQFVTLVETWLGPDLSGRPGSGARQRLAVERLTERWRADPPGHPVIVAGTTGSRGATALFLREAARLPQGAAILPGYDFDMPAAIWDGLDDALAAEDHPQYRFRHILNAMGLGPGDVRQWCREAAPPCPERTRLISLALRPAPVTDQWMEDGPRLTGLDRATDALTLIEAPSPRAEALAIALRLRRAAEDGQSAALVSPDRTLTRQVTAALDRWGIRPDDSAGTPLPLSPPGRFLRQVAALFGRALTVEALLSLLKHPLTASSPGLRANHLRWTRELELHLRRNGPAFPDGPALTGWAEGHEDGREAWAAWLAEALDGTDRAGTEPLSTHVARHRQLTDILAAGPETEGSGALWLEEAGLQARAALDLLEAEAEAGGEMSPADFSTLLDSVLRDGSVRSAVEPHPRVMIWGTLEARVQGADLVILGGLNEGTWPETPPPDPWLNRQMRAEAGLLLPERQIGLAAHDFQQAVCAPEVVISRAIRTAEAQTVPARWLNRLTNLMDGLGGNGGPEALAAMRARGRNWLDMAQALDRPATPLPAMRRPSPRPPLDRRPERLSVTAVERLIRDPYAVYARHILRLKRLDPLVRSADAPLRGTVLHKVMERFLGQPLDPDPDRAQADLMAIADEVLATEAPWPAARALWRARLGRAAESFLRDEARRQAEAACIARERSGAARLDSGFTLTAQADRIDRRPDGRLILYDYKTGTPPSLKAMEAFDKQLLLEACIAERGGFEEIPAAPVDHVTYIGLGQPPKTVTNWLDDDLVARSWAELGRLIDRYARPEQGYTARNRIQKRSDITDYDLLSRFGEWDETDPPEPEDVG</sequence>
<dbReference type="PATRIC" id="fig|35806.4.peg.4166"/>
<dbReference type="eggNOG" id="COG2887">
    <property type="taxonomic scope" value="Bacteria"/>
</dbReference>
<dbReference type="InterPro" id="IPR027417">
    <property type="entry name" value="P-loop_NTPase"/>
</dbReference>
<organism evidence="2 3">
    <name type="scientific">Rhodovulum sulfidophilum</name>
    <name type="common">Rhodobacter sulfidophilus</name>
    <dbReference type="NCBI Taxonomy" id="35806"/>
    <lineage>
        <taxon>Bacteria</taxon>
        <taxon>Pseudomonadati</taxon>
        <taxon>Pseudomonadota</taxon>
        <taxon>Alphaproteobacteria</taxon>
        <taxon>Rhodobacterales</taxon>
        <taxon>Paracoccaceae</taxon>
        <taxon>Rhodovulum</taxon>
    </lineage>
</organism>
<dbReference type="KEGG" id="rsu:NHU_04062"/>
<dbReference type="NCBIfam" id="TIGR02786">
    <property type="entry name" value="addB_alphas"/>
    <property type="match status" value="1"/>
</dbReference>
<keyword evidence="2" id="KW-0540">Nuclease</keyword>
<evidence type="ECO:0000313" key="3">
    <source>
        <dbReference type="Proteomes" id="UP000064912"/>
    </source>
</evidence>
<dbReference type="Proteomes" id="UP000064912">
    <property type="component" value="Chromosome"/>
</dbReference>
<accession>A0A0D6B8Q2</accession>
<name>A0A0D6B8Q2_RHOSU</name>
<feature type="domain" description="PD-(D/E)XK endonuclease-like" evidence="1">
    <location>
        <begin position="712"/>
        <end position="918"/>
    </location>
</feature>
<dbReference type="SUPFAM" id="SSF52540">
    <property type="entry name" value="P-loop containing nucleoside triphosphate hydrolases"/>
    <property type="match status" value="1"/>
</dbReference>